<gene>
    <name evidence="12" type="ORF">BLE401_13555</name>
</gene>
<feature type="domain" description="Leucine-rich repeat-containing N-terminal plant-type" evidence="10">
    <location>
        <begin position="488"/>
        <end position="527"/>
    </location>
</feature>
<evidence type="ECO:0000256" key="4">
    <source>
        <dbReference type="ARBA" id="ARBA00022692"/>
    </source>
</evidence>
<dbReference type="Proteomes" id="UP000234271">
    <property type="component" value="Chromosome"/>
</dbReference>
<dbReference type="InterPro" id="IPR013210">
    <property type="entry name" value="LRR_N_plant-typ"/>
</dbReference>
<feature type="domain" description="Leucine-rich repeat-containing N-terminal plant-type" evidence="10">
    <location>
        <begin position="185"/>
        <end position="204"/>
    </location>
</feature>
<dbReference type="FunFam" id="3.80.10.10:FF:000356">
    <property type="entry name" value="LRR receptor-like serine/threonine-protein kinase"/>
    <property type="match status" value="1"/>
</dbReference>
<dbReference type="SMART" id="SM00369">
    <property type="entry name" value="LRR_TYP"/>
    <property type="match status" value="10"/>
</dbReference>
<evidence type="ECO:0000313" key="12">
    <source>
        <dbReference type="EMBL" id="AUI69614.1"/>
    </source>
</evidence>
<keyword evidence="9" id="KW-0325">Glycoprotein</keyword>
<evidence type="ECO:0000256" key="9">
    <source>
        <dbReference type="ARBA" id="ARBA00023180"/>
    </source>
</evidence>
<dbReference type="Pfam" id="PF08263">
    <property type="entry name" value="LRRNT_2"/>
    <property type="match status" value="3"/>
</dbReference>
<name>A0A2N9YGJ2_9GAMM</name>
<dbReference type="InterPro" id="IPR003591">
    <property type="entry name" value="Leu-rich_rpt_typical-subtyp"/>
</dbReference>
<dbReference type="InterPro" id="IPR001611">
    <property type="entry name" value="Leu-rich_rpt"/>
</dbReference>
<keyword evidence="13" id="KW-1185">Reference proteome</keyword>
<keyword evidence="7" id="KW-1133">Transmembrane helix</keyword>
<dbReference type="EMBL" id="CP018889">
    <property type="protein sequence ID" value="AUI69614.1"/>
    <property type="molecule type" value="Genomic_DNA"/>
</dbReference>
<dbReference type="Pfam" id="PF12799">
    <property type="entry name" value="LRR_4"/>
    <property type="match status" value="2"/>
</dbReference>
<accession>A0A2N9YGJ2</accession>
<dbReference type="FunFam" id="3.80.10.10:FF:000041">
    <property type="entry name" value="LRR receptor-like serine/threonine-protein kinase ERECTA"/>
    <property type="match status" value="2"/>
</dbReference>
<evidence type="ECO:0000313" key="13">
    <source>
        <dbReference type="Proteomes" id="UP000234271"/>
    </source>
</evidence>
<dbReference type="FunFam" id="3.80.10.10:FF:000453">
    <property type="entry name" value="Leucine-rich receptor-like protein kinase family protein"/>
    <property type="match status" value="1"/>
</dbReference>
<dbReference type="InterPro" id="IPR032675">
    <property type="entry name" value="LRR_dom_sf"/>
</dbReference>
<evidence type="ECO:0000259" key="11">
    <source>
        <dbReference type="Pfam" id="PF23598"/>
    </source>
</evidence>
<evidence type="ECO:0000256" key="5">
    <source>
        <dbReference type="ARBA" id="ARBA00022729"/>
    </source>
</evidence>
<dbReference type="GO" id="GO:0005886">
    <property type="term" value="C:plasma membrane"/>
    <property type="evidence" value="ECO:0007669"/>
    <property type="project" value="UniProtKB-SubCell"/>
</dbReference>
<evidence type="ECO:0000259" key="10">
    <source>
        <dbReference type="Pfam" id="PF08263"/>
    </source>
</evidence>
<keyword evidence="6" id="KW-0677">Repeat</keyword>
<dbReference type="InterPro" id="IPR055414">
    <property type="entry name" value="LRR_R13L4/SHOC2-like"/>
</dbReference>
<feature type="domain" description="Leucine-rich repeat-containing N-terminal plant-type" evidence="10">
    <location>
        <begin position="350"/>
        <end position="384"/>
    </location>
</feature>
<organism evidence="12 13">
    <name type="scientific">Beggiatoa leptomitoformis</name>
    <dbReference type="NCBI Taxonomy" id="288004"/>
    <lineage>
        <taxon>Bacteria</taxon>
        <taxon>Pseudomonadati</taxon>
        <taxon>Pseudomonadota</taxon>
        <taxon>Gammaproteobacteria</taxon>
        <taxon>Thiotrichales</taxon>
        <taxon>Thiotrichaceae</taxon>
        <taxon>Beggiatoa</taxon>
    </lineage>
</organism>
<keyword evidence="5" id="KW-0732">Signal</keyword>
<dbReference type="SMART" id="SM00365">
    <property type="entry name" value="LRR_SD22"/>
    <property type="match status" value="11"/>
</dbReference>
<dbReference type="SUPFAM" id="SSF52058">
    <property type="entry name" value="L domain-like"/>
    <property type="match status" value="1"/>
</dbReference>
<dbReference type="Pfam" id="PF00560">
    <property type="entry name" value="LRR_1"/>
    <property type="match status" value="1"/>
</dbReference>
<dbReference type="Gene3D" id="3.80.10.10">
    <property type="entry name" value="Ribonuclease Inhibitor"/>
    <property type="match status" value="5"/>
</dbReference>
<comment type="subcellular location">
    <subcellularLocation>
        <location evidence="1">Cell membrane</location>
        <topology evidence="1">Single-pass type I membrane protein</topology>
    </subcellularLocation>
</comment>
<keyword evidence="2" id="KW-1003">Cell membrane</keyword>
<evidence type="ECO:0000256" key="2">
    <source>
        <dbReference type="ARBA" id="ARBA00022475"/>
    </source>
</evidence>
<dbReference type="PANTHER" id="PTHR46662">
    <property type="entry name" value="DI-GLUCOSE BINDING PROTEIN WITH LEUCINE-RICH REPEAT DOMAIN-CONTAINING PROTEIN"/>
    <property type="match status" value="1"/>
</dbReference>
<evidence type="ECO:0000256" key="3">
    <source>
        <dbReference type="ARBA" id="ARBA00022614"/>
    </source>
</evidence>
<feature type="domain" description="Disease resistance R13L4/SHOC-2-like LRR" evidence="11">
    <location>
        <begin position="548"/>
        <end position="655"/>
    </location>
</feature>
<keyword evidence="8" id="KW-0472">Membrane</keyword>
<sequence>MNLYRWARKRTQKPQASKNRLRSLFFICQVFLLTLLSMGLPATSMAAFNPDMCTELLRKGETSNKPTSYTVEELPLTSGKLYVTYDMQTILDKIEIKLDGQIFTTDCVDGKKEKQATGYSVSSNSTLTVEVTPNCDSSLEGLVSPSSWSVSLVSCPEKTVSTSEYDELVKLYTETGGTSWNNQDGWKDYENNKDVCHWSGIVCDDEGNVIELNLPNNNMIKELPSSIGNLSRLVTLNLSNNDKLGGALPSSMGSLENLKNLDISYDNFSSLPAEVKGMANLVEFNVSNNKITTLPTDFVDLITKNSTINLSQNNICYSTLDAKVLEALNELYNRGYDWGKESQTCNTIIESEYDALMVLYRNWSNNPYGWGQGKEICSWTGVTCGGGSVVELKLSNSGLSGTLPGEISQLSNLVLLDLSGNDKLSGSVPNSITNLTKLLSNGVLPLQIAGTKLCVDTPKLSSFVEEKSGIKLPDCEEQAAQAVLVAAQYEVLMKFFNATGGNTNTWTRKNGWGGQNKDFCTWENVICQNGLVTSLNLYSNGLTGSIPSDIGKLTSLTSLELSKNQLEGEIPSDIGNLTNLTTLSLSDNQLTGSIPSDIGKLTNLTYLSLFNNKLEGNIPGDIGNLTNLTRLWLSDNKLTGSIPSDIGNLTNLTSLELGNNKLEGKIPSISNLTKLTSLSLYLNQLEGEIPSDIGNLTNLTRLSLFNNKLEGNIPSIGNLTNLTELSLGHNQLKGSIPSIGNLTNLTELWLSDNQLTGSIPSDIGNLTKLTRLSLGNNQLTGNIPTSIGNLTNLTELWLNDNQLTGTIPDGIVNVGAISGLGLTNNHLCTTNSNVADFLTSKDSNWKQQTNTPCDPRYSLNTSEVNFGFDHKKTETPLTLSGNLVNNSVIFTVKKTDGSAFSQNGTMYLKVGSFETYGAERARKTVSKGDFEVTFDAVDNDKFPNYPKMYFARFESSENEYHAYAGPIIISKRLSDGAVASTFNGNIVSYQNGDQLVFEYIDPENDYNEGYAWYVNDDLSEVQSTSKTLSVPSPLLFSTNPIHYVALKSGADEWLYSYPQQKDTYEIASFRNYIFKTSQGKTDKAVVVSFGNQWLWVNTEQSVANNFEASLPKEITTIHKDSLTLPPVDISAFSNERITVYEGIKNNSYQTADFPDLGLDAKSRKLVNIDPLTDFLNRKLKSTSSSLRANFPMDDLEKALIELDKSPLLPSDFTPSNIKSETVSLVLNMMALHIGMDNTMKFLLKLEETTDNTLDIINAIISLRELAVKMEQADQDGLSESIKGLYVLSYIFDKTPLNKFLDSHKLIDPITQQIEQVDKVLNEKSCAFQVGKVRLSIYEDVSWWPFDRDLTENIEEVQLFPLRLIYGDGVTTKLQVVTLDERKKHPVTLTKNAGVWEYPEHSVTDELDFSITYPTYCGAWMVAAKAGDKMYYGRVTLRSDGNVPSAVVVVPGN</sequence>
<proteinExistence type="predicted"/>
<protein>
    <recommendedName>
        <fullName evidence="14">Leucine-rich repeat protein</fullName>
    </recommendedName>
</protein>
<dbReference type="SUPFAM" id="SSF52047">
    <property type="entry name" value="RNI-like"/>
    <property type="match status" value="1"/>
</dbReference>
<dbReference type="InterPro" id="IPR025875">
    <property type="entry name" value="Leu-rich_rpt_4"/>
</dbReference>
<dbReference type="GO" id="GO:0051707">
    <property type="term" value="P:response to other organism"/>
    <property type="evidence" value="ECO:0007669"/>
    <property type="project" value="UniProtKB-ARBA"/>
</dbReference>
<evidence type="ECO:0000256" key="8">
    <source>
        <dbReference type="ARBA" id="ARBA00023136"/>
    </source>
</evidence>
<evidence type="ECO:0008006" key="14">
    <source>
        <dbReference type="Google" id="ProtNLM"/>
    </source>
</evidence>
<evidence type="ECO:0000256" key="7">
    <source>
        <dbReference type="ARBA" id="ARBA00022989"/>
    </source>
</evidence>
<evidence type="ECO:0000256" key="1">
    <source>
        <dbReference type="ARBA" id="ARBA00004251"/>
    </source>
</evidence>
<dbReference type="PROSITE" id="PS51450">
    <property type="entry name" value="LRR"/>
    <property type="match status" value="6"/>
</dbReference>
<dbReference type="PANTHER" id="PTHR46662:SF110">
    <property type="entry name" value="OS11G0233000 PROTEIN"/>
    <property type="match status" value="1"/>
</dbReference>
<reference evidence="13" key="1">
    <citation type="submission" date="2016-12" db="EMBL/GenBank/DDBJ databases">
        <title>Complete Genome Sequence of Beggiatoa leptomitiformis D-401.</title>
        <authorList>
            <person name="Fomenkov A."/>
            <person name="Vincze T."/>
            <person name="Grabovich M."/>
            <person name="Anton B.P."/>
            <person name="Dubinina G."/>
            <person name="Orlova M."/>
            <person name="Belousova E."/>
            <person name="Roberts R.J."/>
        </authorList>
    </citation>
    <scope>NUCLEOTIDE SEQUENCE [LARGE SCALE GENOMIC DNA]</scope>
    <source>
        <strain evidence="13">D-401</strain>
    </source>
</reference>
<evidence type="ECO:0000256" key="6">
    <source>
        <dbReference type="ARBA" id="ARBA00022737"/>
    </source>
</evidence>
<keyword evidence="4" id="KW-0812">Transmembrane</keyword>
<dbReference type="Pfam" id="PF23598">
    <property type="entry name" value="LRR_14"/>
    <property type="match status" value="1"/>
</dbReference>
<dbReference type="GO" id="GO:0006952">
    <property type="term" value="P:defense response"/>
    <property type="evidence" value="ECO:0007669"/>
    <property type="project" value="UniProtKB-ARBA"/>
</dbReference>
<keyword evidence="3" id="KW-0433">Leucine-rich repeat</keyword>